<feature type="transmembrane region" description="Helical" evidence="6">
    <location>
        <begin position="137"/>
        <end position="155"/>
    </location>
</feature>
<dbReference type="GO" id="GO:0022857">
    <property type="term" value="F:transmembrane transporter activity"/>
    <property type="evidence" value="ECO:0007669"/>
    <property type="project" value="InterPro"/>
</dbReference>
<evidence type="ECO:0000313" key="8">
    <source>
        <dbReference type="Proteomes" id="UP000305948"/>
    </source>
</evidence>
<gene>
    <name evidence="7" type="ORF">OE88DRAFT_786294</name>
</gene>
<evidence type="ECO:0000256" key="2">
    <source>
        <dbReference type="ARBA" id="ARBA00022448"/>
    </source>
</evidence>
<dbReference type="Pfam" id="PF13520">
    <property type="entry name" value="AA_permease_2"/>
    <property type="match status" value="1"/>
</dbReference>
<evidence type="ECO:0000256" key="5">
    <source>
        <dbReference type="ARBA" id="ARBA00023136"/>
    </source>
</evidence>
<reference evidence="7 8" key="1">
    <citation type="journal article" date="2019" name="Nat. Ecol. Evol.">
        <title>Megaphylogeny resolves global patterns of mushroom evolution.</title>
        <authorList>
            <person name="Varga T."/>
            <person name="Krizsan K."/>
            <person name="Foldi C."/>
            <person name="Dima B."/>
            <person name="Sanchez-Garcia M."/>
            <person name="Sanchez-Ramirez S."/>
            <person name="Szollosi G.J."/>
            <person name="Szarkandi J.G."/>
            <person name="Papp V."/>
            <person name="Albert L."/>
            <person name="Andreopoulos W."/>
            <person name="Angelini C."/>
            <person name="Antonin V."/>
            <person name="Barry K.W."/>
            <person name="Bougher N.L."/>
            <person name="Buchanan P."/>
            <person name="Buyck B."/>
            <person name="Bense V."/>
            <person name="Catcheside P."/>
            <person name="Chovatia M."/>
            <person name="Cooper J."/>
            <person name="Damon W."/>
            <person name="Desjardin D."/>
            <person name="Finy P."/>
            <person name="Geml J."/>
            <person name="Haridas S."/>
            <person name="Hughes K."/>
            <person name="Justo A."/>
            <person name="Karasinski D."/>
            <person name="Kautmanova I."/>
            <person name="Kiss B."/>
            <person name="Kocsube S."/>
            <person name="Kotiranta H."/>
            <person name="LaButti K.M."/>
            <person name="Lechner B.E."/>
            <person name="Liimatainen K."/>
            <person name="Lipzen A."/>
            <person name="Lukacs Z."/>
            <person name="Mihaltcheva S."/>
            <person name="Morgado L.N."/>
            <person name="Niskanen T."/>
            <person name="Noordeloos M.E."/>
            <person name="Ohm R.A."/>
            <person name="Ortiz-Santana B."/>
            <person name="Ovrebo C."/>
            <person name="Racz N."/>
            <person name="Riley R."/>
            <person name="Savchenko A."/>
            <person name="Shiryaev A."/>
            <person name="Soop K."/>
            <person name="Spirin V."/>
            <person name="Szebenyi C."/>
            <person name="Tomsovsky M."/>
            <person name="Tulloss R.E."/>
            <person name="Uehling J."/>
            <person name="Grigoriev I.V."/>
            <person name="Vagvolgyi C."/>
            <person name="Papp T."/>
            <person name="Martin F.M."/>
            <person name="Miettinen O."/>
            <person name="Hibbett D.S."/>
            <person name="Nagy L.G."/>
        </authorList>
    </citation>
    <scope>NUCLEOTIDE SEQUENCE [LARGE SCALE GENOMIC DNA]</scope>
    <source>
        <strain evidence="7 8">OMC1185</strain>
    </source>
</reference>
<dbReference type="STRING" id="5364.A0A5C3MV53"/>
<dbReference type="AlphaFoldDB" id="A0A5C3MV53"/>
<dbReference type="GO" id="GO:0016020">
    <property type="term" value="C:membrane"/>
    <property type="evidence" value="ECO:0007669"/>
    <property type="project" value="UniProtKB-SubCell"/>
</dbReference>
<name>A0A5C3MV53_9AGAM</name>
<evidence type="ECO:0008006" key="9">
    <source>
        <dbReference type="Google" id="ProtNLM"/>
    </source>
</evidence>
<comment type="subcellular location">
    <subcellularLocation>
        <location evidence="1">Membrane</location>
        <topology evidence="1">Multi-pass membrane protein</topology>
    </subcellularLocation>
</comment>
<dbReference type="OrthoDB" id="4476201at2759"/>
<feature type="transmembrane region" description="Helical" evidence="6">
    <location>
        <begin position="66"/>
        <end position="91"/>
    </location>
</feature>
<proteinExistence type="predicted"/>
<feature type="transmembrane region" description="Helical" evidence="6">
    <location>
        <begin position="40"/>
        <end position="60"/>
    </location>
</feature>
<keyword evidence="4 6" id="KW-1133">Transmembrane helix</keyword>
<dbReference type="PANTHER" id="PTHR45649:SF6">
    <property type="entry name" value="GABA-SPECIFIC PERMEASE"/>
    <property type="match status" value="1"/>
</dbReference>
<dbReference type="Proteomes" id="UP000305948">
    <property type="component" value="Unassembled WGS sequence"/>
</dbReference>
<sequence length="198" mass="21324">MMGTSTLTVASRQAFAFSRDGALPFSRCLYRINRYTQTPVNCVWFVPFLAGVLGLLSFAGSEAVGAVFTLAAAAPYIAYCIPITALFAFANELRPGPFTLGRSSFPVSATAVSWMVFAIVMIPFSTNPGPSASSMNYTIAVLGAVLVGSLTYYYFPVYGGAHWFRGSVANIDRTAAMNPGLRRNQDVDVEEKIWAGVE</sequence>
<keyword evidence="8" id="KW-1185">Reference proteome</keyword>
<dbReference type="PANTHER" id="PTHR45649">
    <property type="entry name" value="AMINO-ACID PERMEASE BAT1"/>
    <property type="match status" value="1"/>
</dbReference>
<evidence type="ECO:0000256" key="4">
    <source>
        <dbReference type="ARBA" id="ARBA00022989"/>
    </source>
</evidence>
<protein>
    <recommendedName>
        <fullName evidence="9">Amino acid permease/ SLC12A domain-containing protein</fullName>
    </recommendedName>
</protein>
<accession>A0A5C3MV53</accession>
<organism evidence="7 8">
    <name type="scientific">Heliocybe sulcata</name>
    <dbReference type="NCBI Taxonomy" id="5364"/>
    <lineage>
        <taxon>Eukaryota</taxon>
        <taxon>Fungi</taxon>
        <taxon>Dikarya</taxon>
        <taxon>Basidiomycota</taxon>
        <taxon>Agaricomycotina</taxon>
        <taxon>Agaricomycetes</taxon>
        <taxon>Gloeophyllales</taxon>
        <taxon>Gloeophyllaceae</taxon>
        <taxon>Heliocybe</taxon>
    </lineage>
</organism>
<keyword evidence="5 6" id="KW-0472">Membrane</keyword>
<evidence type="ECO:0000256" key="3">
    <source>
        <dbReference type="ARBA" id="ARBA00022692"/>
    </source>
</evidence>
<evidence type="ECO:0000313" key="7">
    <source>
        <dbReference type="EMBL" id="TFK47668.1"/>
    </source>
</evidence>
<dbReference type="InterPro" id="IPR002293">
    <property type="entry name" value="AA/rel_permease1"/>
</dbReference>
<evidence type="ECO:0000256" key="6">
    <source>
        <dbReference type="SAM" id="Phobius"/>
    </source>
</evidence>
<feature type="transmembrane region" description="Helical" evidence="6">
    <location>
        <begin position="103"/>
        <end position="125"/>
    </location>
</feature>
<keyword evidence="3 6" id="KW-0812">Transmembrane</keyword>
<dbReference type="EMBL" id="ML213523">
    <property type="protein sequence ID" value="TFK47668.1"/>
    <property type="molecule type" value="Genomic_DNA"/>
</dbReference>
<evidence type="ECO:0000256" key="1">
    <source>
        <dbReference type="ARBA" id="ARBA00004141"/>
    </source>
</evidence>
<keyword evidence="2" id="KW-0813">Transport</keyword>